<feature type="repeat" description="TPR" evidence="9">
    <location>
        <begin position="831"/>
        <end position="864"/>
    </location>
</feature>
<feature type="region of interest" description="Disordered" evidence="10">
    <location>
        <begin position="338"/>
        <end position="429"/>
    </location>
</feature>
<keyword evidence="4" id="KW-0677">Repeat</keyword>
<feature type="compositionally biased region" description="Low complexity" evidence="10">
    <location>
        <begin position="362"/>
        <end position="408"/>
    </location>
</feature>
<dbReference type="GO" id="GO:0005876">
    <property type="term" value="C:spindle microtubule"/>
    <property type="evidence" value="ECO:0007669"/>
    <property type="project" value="TreeGrafter"/>
</dbReference>
<feature type="compositionally biased region" description="Polar residues" evidence="10">
    <location>
        <begin position="416"/>
        <end position="429"/>
    </location>
</feature>
<reference evidence="12 13" key="1">
    <citation type="journal article" date="2019" name="Philos. Trans. R. Soc. Lond., B, Biol. Sci.">
        <title>Ant behaviour and brain gene expression of defending hosts depend on the ecological success of the intruding social parasite.</title>
        <authorList>
            <person name="Kaur R."/>
            <person name="Stoldt M."/>
            <person name="Jongepier E."/>
            <person name="Feldmeyer B."/>
            <person name="Menzel F."/>
            <person name="Bornberg-Bauer E."/>
            <person name="Foitzik S."/>
        </authorList>
    </citation>
    <scope>NUCLEOTIDE SEQUENCE [LARGE SCALE GENOMIC DNA]</scope>
    <source>
        <tissue evidence="12">Whole body</tissue>
    </source>
</reference>
<comment type="subcellular location">
    <subcellularLocation>
        <location evidence="1">Cytoplasm</location>
        <location evidence="1">Cytoskeleton</location>
    </subcellularLocation>
</comment>
<dbReference type="Proteomes" id="UP000310200">
    <property type="component" value="Unassembled WGS sequence"/>
</dbReference>
<dbReference type="GO" id="GO:0097431">
    <property type="term" value="C:mitotic spindle pole"/>
    <property type="evidence" value="ECO:0007669"/>
    <property type="project" value="TreeGrafter"/>
</dbReference>
<dbReference type="PANTHER" id="PTHR16056:SF16">
    <property type="entry name" value="REGULATOR OF MICROTUBULE DYNAMICS PROTEIN 1"/>
    <property type="match status" value="1"/>
</dbReference>
<feature type="domain" description="Caprin-1 dimerization" evidence="11">
    <location>
        <begin position="98"/>
        <end position="216"/>
    </location>
</feature>
<evidence type="ECO:0000256" key="10">
    <source>
        <dbReference type="SAM" id="MobiDB-lite"/>
    </source>
</evidence>
<dbReference type="Gene3D" id="1.25.40.10">
    <property type="entry name" value="Tetratricopeptide repeat domain"/>
    <property type="match status" value="1"/>
</dbReference>
<dbReference type="STRING" id="300112.A0A4S2KXZ5"/>
<proteinExistence type="predicted"/>
<protein>
    <recommendedName>
        <fullName evidence="7">Regulator of microtubule dynamics protein 1</fullName>
    </recommendedName>
    <alternativeName>
        <fullName evidence="8">Protein FAM82B</fullName>
    </alternativeName>
</protein>
<dbReference type="InterPro" id="IPR011990">
    <property type="entry name" value="TPR-like_helical_dom_sf"/>
</dbReference>
<feature type="non-terminal residue" evidence="12">
    <location>
        <position position="881"/>
    </location>
</feature>
<evidence type="ECO:0000256" key="6">
    <source>
        <dbReference type="ARBA" id="ARBA00023212"/>
    </source>
</evidence>
<evidence type="ECO:0000256" key="1">
    <source>
        <dbReference type="ARBA" id="ARBA00004245"/>
    </source>
</evidence>
<feature type="compositionally biased region" description="Polar residues" evidence="10">
    <location>
        <begin position="443"/>
        <end position="454"/>
    </location>
</feature>
<dbReference type="PANTHER" id="PTHR16056">
    <property type="entry name" value="REGULATOR OF MICROTUBULE DYNAMICS PROTEIN"/>
    <property type="match status" value="1"/>
</dbReference>
<dbReference type="GO" id="GO:0008017">
    <property type="term" value="F:microtubule binding"/>
    <property type="evidence" value="ECO:0007669"/>
    <property type="project" value="TreeGrafter"/>
</dbReference>
<evidence type="ECO:0000313" key="12">
    <source>
        <dbReference type="EMBL" id="TGZ54556.1"/>
    </source>
</evidence>
<evidence type="ECO:0000256" key="5">
    <source>
        <dbReference type="ARBA" id="ARBA00022803"/>
    </source>
</evidence>
<dbReference type="InterPro" id="IPR019734">
    <property type="entry name" value="TPR_rpt"/>
</dbReference>
<evidence type="ECO:0000256" key="8">
    <source>
        <dbReference type="ARBA" id="ARBA00041958"/>
    </source>
</evidence>
<feature type="region of interest" description="Disordered" evidence="10">
    <location>
        <begin position="443"/>
        <end position="464"/>
    </location>
</feature>
<dbReference type="InterPro" id="IPR041637">
    <property type="entry name" value="Caprin-1_dimer"/>
</dbReference>
<dbReference type="EMBL" id="QBLH01000651">
    <property type="protein sequence ID" value="TGZ54556.1"/>
    <property type="molecule type" value="Genomic_DNA"/>
</dbReference>
<keyword evidence="3" id="KW-0963">Cytoplasm</keyword>
<keyword evidence="5 9" id="KW-0802">TPR repeat</keyword>
<evidence type="ECO:0000256" key="3">
    <source>
        <dbReference type="ARBA" id="ARBA00022490"/>
    </source>
</evidence>
<evidence type="ECO:0000256" key="2">
    <source>
        <dbReference type="ARBA" id="ARBA00011375"/>
    </source>
</evidence>
<accession>A0A4S2KXZ5</accession>
<evidence type="ECO:0000259" key="11">
    <source>
        <dbReference type="Pfam" id="PF18293"/>
    </source>
</evidence>
<dbReference type="InterPro" id="IPR049039">
    <property type="entry name" value="RMD1-3_a_helical_rpt"/>
</dbReference>
<dbReference type="Pfam" id="PF21033">
    <property type="entry name" value="RMD1-3"/>
    <property type="match status" value="1"/>
</dbReference>
<evidence type="ECO:0000256" key="7">
    <source>
        <dbReference type="ARBA" id="ARBA00039966"/>
    </source>
</evidence>
<dbReference type="PROSITE" id="PS50005">
    <property type="entry name" value="TPR"/>
    <property type="match status" value="1"/>
</dbReference>
<comment type="subunit">
    <text evidence="2">Interacts with microtubules.</text>
</comment>
<keyword evidence="6" id="KW-0206">Cytoskeleton</keyword>
<dbReference type="Pfam" id="PF18293">
    <property type="entry name" value="Caprin-1_dimer"/>
    <property type="match status" value="1"/>
</dbReference>
<name>A0A4S2KXZ5_9HYME</name>
<evidence type="ECO:0000313" key="13">
    <source>
        <dbReference type="Proteomes" id="UP000310200"/>
    </source>
</evidence>
<evidence type="ECO:0000256" key="4">
    <source>
        <dbReference type="ARBA" id="ARBA00022737"/>
    </source>
</evidence>
<evidence type="ECO:0000256" key="9">
    <source>
        <dbReference type="PROSITE-ProRule" id="PRU00339"/>
    </source>
</evidence>
<feature type="compositionally biased region" description="Pro residues" evidence="10">
    <location>
        <begin position="349"/>
        <end position="361"/>
    </location>
</feature>
<organism evidence="12 13">
    <name type="scientific">Temnothorax longispinosus</name>
    <dbReference type="NCBI Taxonomy" id="300112"/>
    <lineage>
        <taxon>Eukaryota</taxon>
        <taxon>Metazoa</taxon>
        <taxon>Ecdysozoa</taxon>
        <taxon>Arthropoda</taxon>
        <taxon>Hexapoda</taxon>
        <taxon>Insecta</taxon>
        <taxon>Pterygota</taxon>
        <taxon>Neoptera</taxon>
        <taxon>Endopterygota</taxon>
        <taxon>Hymenoptera</taxon>
        <taxon>Apocrita</taxon>
        <taxon>Aculeata</taxon>
        <taxon>Formicoidea</taxon>
        <taxon>Formicidae</taxon>
        <taxon>Myrmicinae</taxon>
        <taxon>Temnothorax</taxon>
    </lineage>
</organism>
<dbReference type="AlphaFoldDB" id="A0A4S2KXZ5"/>
<dbReference type="GO" id="GO:0005739">
    <property type="term" value="C:mitochondrion"/>
    <property type="evidence" value="ECO:0007669"/>
    <property type="project" value="TreeGrafter"/>
</dbReference>
<comment type="caution">
    <text evidence="12">The sequence shown here is derived from an EMBL/GenBank/DDBJ whole genome shotgun (WGS) entry which is preliminary data.</text>
</comment>
<dbReference type="SUPFAM" id="SSF48452">
    <property type="entry name" value="TPR-like"/>
    <property type="match status" value="1"/>
</dbReference>
<gene>
    <name evidence="12" type="ORF">DBV15_04606</name>
</gene>
<keyword evidence="13" id="KW-1185">Reference proteome</keyword>
<sequence length="881" mass="100094">MPSANPKLEKQASTETVEPLRQVIVVIEHKIRNLEKRKGKLESYRDLQKNGRELNSDQKIAVAKYDEVLQTLDNTRDLYKQIVGISNDAVKQQKKLARREALERTQQDIAKVKDVLLAQHVLASINTESVRDDFFNGKNGAIQLSEEEFKYLDSLYNEMMIKHQREEGDLTFVQQAQKVAEHYVAIVDGKQREVFGTTYNKLKEIIAKINQCGYFDQVHECSEAAPIEEITETVVETNITSAQAAQEPVNEEYSNGNDRHIPPESMIPIPNFPVQVTTLPVVSGAAPVSGPIPESQAPIVTHIPPTVNAPIPSQTFTNQNFTNAPVGVPQQVIYQPPQDISHIPGFANPNPPPPIPMPPSHQQPNMQYSPQHPTSFQPQQPQQQQNAAQLPQQGPMQNFNEQTHQQETQTEEKVENGQNEISDSSLEQQNESIDWCQMTETNDWNQPDQQQQSASKRRNKPSNLGCLTNVVDTEEGEAEEGPLIAIIAEAGEIISKMDAQDKARTIAMIITIKTDISSVLGVITKGITDIIAASSEAVAEDQEVRATIALVADNLEDKGEAIVVDMHHVASPTRNKGERRNAIASLKYKMLLRRLYRVTNSSRILQRAVQYKNTYPARKTEDSMQIIRKITIMSPFTVMGIGIVKNNDEDKAQVTTEELLTKADTLFDRGDYRSLYDLLSRYKDNKDVEILWRLSRAIYKMFEMASDIEARKLTYEGYDVLRTALDIQEDHYAVHKWMSAFLHYKSLLEGTKAQIKESYNIKKHILRALELKPDDAMLFYQLGCWCYEVSNLTWYQRKLASFIFGEPPTSSFEEALMYYEKAEKADPNFYSRNLLMLGKTYLKLNRKEDAKKYLKKAAEFLARDDEDQKARQEAQKILNSM</sequence>